<feature type="domain" description="C2H2-type" evidence="17">
    <location>
        <begin position="208"/>
        <end position="230"/>
    </location>
</feature>
<evidence type="ECO:0000313" key="18">
    <source>
        <dbReference type="EnsemblMetazoa" id="XP_022645249"/>
    </source>
</evidence>
<keyword evidence="9" id="KW-0238">DNA-binding</keyword>
<dbReference type="GO" id="GO:0060562">
    <property type="term" value="P:epithelial tube morphogenesis"/>
    <property type="evidence" value="ECO:0007669"/>
    <property type="project" value="UniProtKB-ARBA"/>
</dbReference>
<dbReference type="InterPro" id="IPR036236">
    <property type="entry name" value="Znf_C2H2_sf"/>
</dbReference>
<dbReference type="GO" id="GO:0055059">
    <property type="term" value="P:asymmetric neuroblast division"/>
    <property type="evidence" value="ECO:0007669"/>
    <property type="project" value="UniProtKB-ARBA"/>
</dbReference>
<evidence type="ECO:0000256" key="9">
    <source>
        <dbReference type="ARBA" id="ARBA00023125"/>
    </source>
</evidence>
<dbReference type="FunFam" id="3.30.160.60:FF:000043">
    <property type="entry name" value="Scratch family zinc finger 2"/>
    <property type="match status" value="1"/>
</dbReference>
<keyword evidence="11" id="KW-0539">Nucleus</keyword>
<feature type="region of interest" description="Disordered" evidence="16">
    <location>
        <begin position="1"/>
        <end position="91"/>
    </location>
</feature>
<feature type="domain" description="C2H2-type" evidence="17">
    <location>
        <begin position="267"/>
        <end position="294"/>
    </location>
</feature>
<keyword evidence="3" id="KW-0678">Repressor</keyword>
<evidence type="ECO:0000256" key="13">
    <source>
        <dbReference type="ARBA" id="ARBA00041200"/>
    </source>
</evidence>
<comment type="subcellular location">
    <subcellularLocation>
        <location evidence="1">Nucleus</location>
    </subcellularLocation>
</comment>
<dbReference type="InterPro" id="IPR013087">
    <property type="entry name" value="Znf_C2H2_type"/>
</dbReference>
<dbReference type="FunFam" id="3.30.160.60:FF:000085">
    <property type="entry name" value="Snail zinc finger protein"/>
    <property type="match status" value="1"/>
</dbReference>
<evidence type="ECO:0000256" key="3">
    <source>
        <dbReference type="ARBA" id="ARBA00022491"/>
    </source>
</evidence>
<keyword evidence="5" id="KW-0677">Repeat</keyword>
<keyword evidence="8" id="KW-0805">Transcription regulation</keyword>
<dbReference type="InterPro" id="IPR050527">
    <property type="entry name" value="Snail/Krueppel_Znf"/>
</dbReference>
<evidence type="ECO:0000256" key="11">
    <source>
        <dbReference type="ARBA" id="ARBA00023242"/>
    </source>
</evidence>
<evidence type="ECO:0000256" key="6">
    <source>
        <dbReference type="ARBA" id="ARBA00022771"/>
    </source>
</evidence>
<keyword evidence="6 15" id="KW-0863">Zinc-finger</keyword>
<dbReference type="SMART" id="SM00355">
    <property type="entry name" value="ZnF_C2H2"/>
    <property type="match status" value="5"/>
</dbReference>
<dbReference type="Proteomes" id="UP000594260">
    <property type="component" value="Unplaced"/>
</dbReference>
<dbReference type="PANTHER" id="PTHR24388">
    <property type="entry name" value="ZINC FINGER PROTEIN"/>
    <property type="match status" value="1"/>
</dbReference>
<evidence type="ECO:0000313" key="19">
    <source>
        <dbReference type="Proteomes" id="UP000594260"/>
    </source>
</evidence>
<dbReference type="GO" id="GO:0000981">
    <property type="term" value="F:DNA-binding transcription factor activity, RNA polymerase II-specific"/>
    <property type="evidence" value="ECO:0007669"/>
    <property type="project" value="TreeGrafter"/>
</dbReference>
<feature type="region of interest" description="Disordered" evidence="16">
    <location>
        <begin position="358"/>
        <end position="377"/>
    </location>
</feature>
<dbReference type="SUPFAM" id="SSF57667">
    <property type="entry name" value="beta-beta-alpha zinc fingers"/>
    <property type="match status" value="3"/>
</dbReference>
<evidence type="ECO:0000256" key="16">
    <source>
        <dbReference type="SAM" id="MobiDB-lite"/>
    </source>
</evidence>
<feature type="region of interest" description="Disordered" evidence="16">
    <location>
        <begin position="143"/>
        <end position="201"/>
    </location>
</feature>
<keyword evidence="7" id="KW-0862">Zinc</keyword>
<dbReference type="GO" id="GO:2000177">
    <property type="term" value="P:regulation of neural precursor cell proliferation"/>
    <property type="evidence" value="ECO:0007669"/>
    <property type="project" value="UniProtKB-ARBA"/>
</dbReference>
<reference evidence="18" key="1">
    <citation type="submission" date="2021-01" db="UniProtKB">
        <authorList>
            <consortium name="EnsemblMetazoa"/>
        </authorList>
    </citation>
    <scope>IDENTIFICATION</scope>
</reference>
<keyword evidence="4" id="KW-0479">Metal-binding</keyword>
<dbReference type="InParanoid" id="A0A7M7M3G0"/>
<keyword evidence="19" id="KW-1185">Reference proteome</keyword>
<evidence type="ECO:0000256" key="2">
    <source>
        <dbReference type="ARBA" id="ARBA00022473"/>
    </source>
</evidence>
<feature type="compositionally biased region" description="Basic and acidic residues" evidence="16">
    <location>
        <begin position="157"/>
        <end position="172"/>
    </location>
</feature>
<sequence>MTSLSGVKRPWLDEPVVATTPSEPASEGPEDLSTNSERSSLSVSPSPSEAATVPEINSTPFDLSTKRSRLSSSSSEGGSPTFRLPRTPISPTTPIIPPMIAPLLDSPCWSPLLYPIPMHLPTLYYSSLCLSAQTFRPQVLTHDKPQDAVVPSWESRLTSRSDETGKESKDSNQQDGIEGTIKSTSTTTGSNNNNNNNTTTTSNGTNRFICEDCHKSYSTFAGLSKHREFHCINSAAGRKEFSCKFCPKSYVSLGALKMHVRTHTLPCKCDLCGKAFSRPWLLQGHIRTHTGEKPFECEHCHRAFADRSNLRAHLQTHQEVKKYSCSKCAKTFSRASLLHKHQDSGACAGVSNARTSASSALASSQRSSSSSPVNDTS</sequence>
<feature type="compositionally biased region" description="Low complexity" evidence="16">
    <location>
        <begin position="358"/>
        <end position="371"/>
    </location>
</feature>
<evidence type="ECO:0000256" key="5">
    <source>
        <dbReference type="ARBA" id="ARBA00022737"/>
    </source>
</evidence>
<evidence type="ECO:0000256" key="8">
    <source>
        <dbReference type="ARBA" id="ARBA00023015"/>
    </source>
</evidence>
<dbReference type="GeneID" id="111243649"/>
<name>A0A7M7M3G0_VARDE</name>
<dbReference type="RefSeq" id="XP_022645249.1">
    <property type="nucleotide sequence ID" value="XM_022789514.1"/>
</dbReference>
<evidence type="ECO:0000256" key="1">
    <source>
        <dbReference type="ARBA" id="ARBA00004123"/>
    </source>
</evidence>
<comment type="similarity">
    <text evidence="12">Belongs to the snail C2H2-type zinc-finger protein family.</text>
</comment>
<evidence type="ECO:0000256" key="4">
    <source>
        <dbReference type="ARBA" id="ARBA00022723"/>
    </source>
</evidence>
<feature type="domain" description="C2H2-type" evidence="17">
    <location>
        <begin position="241"/>
        <end position="264"/>
    </location>
</feature>
<evidence type="ECO:0000256" key="15">
    <source>
        <dbReference type="PROSITE-ProRule" id="PRU00042"/>
    </source>
</evidence>
<proteinExistence type="inferred from homology"/>
<dbReference type="AlphaFoldDB" id="A0A7M7M3G0"/>
<evidence type="ECO:0000256" key="10">
    <source>
        <dbReference type="ARBA" id="ARBA00023163"/>
    </source>
</evidence>
<dbReference type="OMA" id="CINSAAG"/>
<feature type="domain" description="C2H2-type" evidence="17">
    <location>
        <begin position="295"/>
        <end position="322"/>
    </location>
</feature>
<organism evidence="18 19">
    <name type="scientific">Varroa destructor</name>
    <name type="common">Honeybee mite</name>
    <dbReference type="NCBI Taxonomy" id="109461"/>
    <lineage>
        <taxon>Eukaryota</taxon>
        <taxon>Metazoa</taxon>
        <taxon>Ecdysozoa</taxon>
        <taxon>Arthropoda</taxon>
        <taxon>Chelicerata</taxon>
        <taxon>Arachnida</taxon>
        <taxon>Acari</taxon>
        <taxon>Parasitiformes</taxon>
        <taxon>Mesostigmata</taxon>
        <taxon>Gamasina</taxon>
        <taxon>Dermanyssoidea</taxon>
        <taxon>Varroidae</taxon>
        <taxon>Varroa</taxon>
    </lineage>
</organism>
<dbReference type="KEGG" id="vde:111243649"/>
<dbReference type="PROSITE" id="PS00028">
    <property type="entry name" value="ZINC_FINGER_C2H2_1"/>
    <property type="match status" value="4"/>
</dbReference>
<dbReference type="PANTHER" id="PTHR24388:SF42">
    <property type="entry name" value="ZINC FINGER PROTEIN SNAI2"/>
    <property type="match status" value="1"/>
</dbReference>
<dbReference type="Gene3D" id="3.30.160.60">
    <property type="entry name" value="Classic Zinc Finger"/>
    <property type="match status" value="4"/>
</dbReference>
<feature type="compositionally biased region" description="Low complexity" evidence="16">
    <location>
        <begin position="36"/>
        <end position="49"/>
    </location>
</feature>
<dbReference type="PROSITE" id="PS50157">
    <property type="entry name" value="ZINC_FINGER_C2H2_2"/>
    <property type="match status" value="5"/>
</dbReference>
<dbReference type="GO" id="GO:0008270">
    <property type="term" value="F:zinc ion binding"/>
    <property type="evidence" value="ECO:0007669"/>
    <property type="project" value="UniProtKB-KW"/>
</dbReference>
<dbReference type="EnsemblMetazoa" id="XM_022789514">
    <property type="protein sequence ID" value="XP_022645249"/>
    <property type="gene ID" value="LOC111243649"/>
</dbReference>
<dbReference type="GO" id="GO:0005634">
    <property type="term" value="C:nucleus"/>
    <property type="evidence" value="ECO:0007669"/>
    <property type="project" value="UniProtKB-SubCell"/>
</dbReference>
<feature type="domain" description="C2H2-type" evidence="17">
    <location>
        <begin position="323"/>
        <end position="342"/>
    </location>
</feature>
<dbReference type="OrthoDB" id="5428132at2759"/>
<evidence type="ECO:0000256" key="14">
    <source>
        <dbReference type="ARBA" id="ARBA00041994"/>
    </source>
</evidence>
<dbReference type="GO" id="GO:0000978">
    <property type="term" value="F:RNA polymerase II cis-regulatory region sequence-specific DNA binding"/>
    <property type="evidence" value="ECO:0007669"/>
    <property type="project" value="TreeGrafter"/>
</dbReference>
<feature type="compositionally biased region" description="Low complexity" evidence="16">
    <location>
        <begin position="70"/>
        <end position="91"/>
    </location>
</feature>
<dbReference type="Pfam" id="PF00096">
    <property type="entry name" value="zf-C2H2"/>
    <property type="match status" value="4"/>
</dbReference>
<evidence type="ECO:0000256" key="7">
    <source>
        <dbReference type="ARBA" id="ARBA00022833"/>
    </source>
</evidence>
<evidence type="ECO:0000259" key="17">
    <source>
        <dbReference type="PROSITE" id="PS50157"/>
    </source>
</evidence>
<feature type="compositionally biased region" description="Low complexity" evidence="16">
    <location>
        <begin position="183"/>
        <end position="201"/>
    </location>
</feature>
<accession>A0A7M7M3G0</accession>
<keyword evidence="10" id="KW-0804">Transcription</keyword>
<dbReference type="Pfam" id="PF13894">
    <property type="entry name" value="zf-C2H2_4"/>
    <property type="match status" value="1"/>
</dbReference>
<dbReference type="FunFam" id="3.30.160.60:FF:000207">
    <property type="entry name" value="zinc finger protein SNAI2"/>
    <property type="match status" value="1"/>
</dbReference>
<protein>
    <recommendedName>
        <fullName evidence="13">Zinc finger protein SNAI2</fullName>
    </recommendedName>
    <alternativeName>
        <fullName evidence="14">Protein snail homolog 2</fullName>
    </alternativeName>
</protein>
<evidence type="ECO:0000256" key="12">
    <source>
        <dbReference type="ARBA" id="ARBA00037948"/>
    </source>
</evidence>
<keyword evidence="2" id="KW-0217">Developmental protein</keyword>